<dbReference type="PROSITE" id="PS50943">
    <property type="entry name" value="HTH_CROC1"/>
    <property type="match status" value="1"/>
</dbReference>
<dbReference type="EMBL" id="CP032869">
    <property type="protein sequence ID" value="AYL99145.1"/>
    <property type="molecule type" value="Genomic_DNA"/>
</dbReference>
<protein>
    <submittedName>
        <fullName evidence="2">XRE family transcriptional regulator</fullName>
    </submittedName>
</protein>
<dbReference type="Gene3D" id="1.10.260.40">
    <property type="entry name" value="lambda repressor-like DNA-binding domains"/>
    <property type="match status" value="1"/>
</dbReference>
<evidence type="ECO:0000313" key="2">
    <source>
        <dbReference type="EMBL" id="AYL99145.1"/>
    </source>
</evidence>
<proteinExistence type="predicted"/>
<dbReference type="SMART" id="SM00530">
    <property type="entry name" value="HTH_XRE"/>
    <property type="match status" value="1"/>
</dbReference>
<name>A0A494W6K2_9SPHI</name>
<sequence>MNEQARARAHREQFGRKIALERNYRALSLEQLAELTAIDVAMLRNIEETSIDFSIEYMFTLFEVLNIDTQDFFSDFK</sequence>
<accession>A0A494W6K2</accession>
<dbReference type="GO" id="GO:0003677">
    <property type="term" value="F:DNA binding"/>
    <property type="evidence" value="ECO:0007669"/>
    <property type="project" value="InterPro"/>
</dbReference>
<dbReference type="AlphaFoldDB" id="A0A494W6K2"/>
<dbReference type="CDD" id="cd00093">
    <property type="entry name" value="HTH_XRE"/>
    <property type="match status" value="1"/>
</dbReference>
<dbReference type="KEGG" id="muh:HYN43_029450"/>
<feature type="domain" description="HTH cro/C1-type" evidence="1">
    <location>
        <begin position="18"/>
        <end position="72"/>
    </location>
</feature>
<gene>
    <name evidence="2" type="ORF">HYN43_029450</name>
</gene>
<dbReference type="SUPFAM" id="SSF47413">
    <property type="entry name" value="lambda repressor-like DNA-binding domains"/>
    <property type="match status" value="1"/>
</dbReference>
<keyword evidence="3" id="KW-1185">Reference proteome</keyword>
<evidence type="ECO:0000313" key="3">
    <source>
        <dbReference type="Proteomes" id="UP000270046"/>
    </source>
</evidence>
<dbReference type="InterPro" id="IPR010982">
    <property type="entry name" value="Lambda_DNA-bd_dom_sf"/>
</dbReference>
<organism evidence="2 3">
    <name type="scientific">Mucilaginibacter celer</name>
    <dbReference type="NCBI Taxonomy" id="2305508"/>
    <lineage>
        <taxon>Bacteria</taxon>
        <taxon>Pseudomonadati</taxon>
        <taxon>Bacteroidota</taxon>
        <taxon>Sphingobacteriia</taxon>
        <taxon>Sphingobacteriales</taxon>
        <taxon>Sphingobacteriaceae</taxon>
        <taxon>Mucilaginibacter</taxon>
    </lineage>
</organism>
<dbReference type="InterPro" id="IPR001387">
    <property type="entry name" value="Cro/C1-type_HTH"/>
</dbReference>
<dbReference type="RefSeq" id="WP_119407388.1">
    <property type="nucleotide sequence ID" value="NZ_CP032869.1"/>
</dbReference>
<reference evidence="2 3" key="1">
    <citation type="submission" date="2018-10" db="EMBL/GenBank/DDBJ databases">
        <title>Genome sequencing of Mucilaginibacter sp. HYN0043.</title>
        <authorList>
            <person name="Kim M."/>
            <person name="Yi H."/>
        </authorList>
    </citation>
    <scope>NUCLEOTIDE SEQUENCE [LARGE SCALE GENOMIC DNA]</scope>
    <source>
        <strain evidence="2 3">HYN0043</strain>
    </source>
</reference>
<dbReference type="OrthoDB" id="8690238at2"/>
<evidence type="ECO:0000259" key="1">
    <source>
        <dbReference type="PROSITE" id="PS50943"/>
    </source>
</evidence>
<dbReference type="Proteomes" id="UP000270046">
    <property type="component" value="Chromosome"/>
</dbReference>